<evidence type="ECO:0000313" key="2">
    <source>
        <dbReference type="EMBL" id="NYI06202.1"/>
    </source>
</evidence>
<accession>A0A853A6X0</accession>
<gene>
    <name evidence="2" type="ORF">FHU37_003145</name>
</gene>
<dbReference type="Proteomes" id="UP000567795">
    <property type="component" value="Unassembled WGS sequence"/>
</dbReference>
<name>A0A853A6X0_9ACTN</name>
<dbReference type="EMBL" id="JACBZD010000001">
    <property type="protein sequence ID" value="NYI06202.1"/>
    <property type="molecule type" value="Genomic_DNA"/>
</dbReference>
<evidence type="ECO:0000256" key="1">
    <source>
        <dbReference type="SAM" id="MobiDB-lite"/>
    </source>
</evidence>
<comment type="caution">
    <text evidence="2">The sequence shown here is derived from an EMBL/GenBank/DDBJ whole genome shotgun (WGS) entry which is preliminary data.</text>
</comment>
<reference evidence="2 3" key="1">
    <citation type="submission" date="2020-07" db="EMBL/GenBank/DDBJ databases">
        <title>Sequencing the genomes of 1000 actinobacteria strains.</title>
        <authorList>
            <person name="Klenk H.-P."/>
        </authorList>
    </citation>
    <scope>NUCLEOTIDE SEQUENCE [LARGE SCALE GENOMIC DNA]</scope>
    <source>
        <strain evidence="2 3">DSM 42178</strain>
    </source>
</reference>
<evidence type="ECO:0000313" key="3">
    <source>
        <dbReference type="Proteomes" id="UP000567795"/>
    </source>
</evidence>
<dbReference type="RefSeq" id="WP_179814822.1">
    <property type="nucleotide sequence ID" value="NZ_JACBZD010000001.1"/>
</dbReference>
<dbReference type="AlphaFoldDB" id="A0A853A6X0"/>
<keyword evidence="3" id="KW-1185">Reference proteome</keyword>
<feature type="region of interest" description="Disordered" evidence="1">
    <location>
        <begin position="1"/>
        <end position="21"/>
    </location>
</feature>
<sequence>MSRIQDVMRAGTPAPEPRADGSTVTVLRNAYGGGGSGATGDSYEVDPAVLGMCRTASAAIEGEFRGIANQAEDDTEAARTAFHDWALGPALGTVTENWQRKVGHLQGVMVHVSQAFAASESAYFQAEQAAVDGMTGQG</sequence>
<organism evidence="2 3">
    <name type="scientific">Allostreptomyces psammosilenae</name>
    <dbReference type="NCBI Taxonomy" id="1892865"/>
    <lineage>
        <taxon>Bacteria</taxon>
        <taxon>Bacillati</taxon>
        <taxon>Actinomycetota</taxon>
        <taxon>Actinomycetes</taxon>
        <taxon>Kitasatosporales</taxon>
        <taxon>Streptomycetaceae</taxon>
        <taxon>Allostreptomyces</taxon>
    </lineage>
</organism>
<proteinExistence type="predicted"/>
<protein>
    <submittedName>
        <fullName evidence="2">Uncharacterized protein</fullName>
    </submittedName>
</protein>